<dbReference type="GO" id="GO:0061630">
    <property type="term" value="F:ubiquitin protein ligase activity"/>
    <property type="evidence" value="ECO:0007669"/>
    <property type="project" value="UniProtKB-EC"/>
</dbReference>
<dbReference type="EMBL" id="JAYMYS010000007">
    <property type="protein sequence ID" value="KAK7386894.1"/>
    <property type="molecule type" value="Genomic_DNA"/>
</dbReference>
<organism evidence="17 18">
    <name type="scientific">Psophocarpus tetragonolobus</name>
    <name type="common">Winged bean</name>
    <name type="synonym">Dolichos tetragonolobus</name>
    <dbReference type="NCBI Taxonomy" id="3891"/>
    <lineage>
        <taxon>Eukaryota</taxon>
        <taxon>Viridiplantae</taxon>
        <taxon>Streptophyta</taxon>
        <taxon>Embryophyta</taxon>
        <taxon>Tracheophyta</taxon>
        <taxon>Spermatophyta</taxon>
        <taxon>Magnoliopsida</taxon>
        <taxon>eudicotyledons</taxon>
        <taxon>Gunneridae</taxon>
        <taxon>Pentapetalae</taxon>
        <taxon>rosids</taxon>
        <taxon>fabids</taxon>
        <taxon>Fabales</taxon>
        <taxon>Fabaceae</taxon>
        <taxon>Papilionoideae</taxon>
        <taxon>50 kb inversion clade</taxon>
        <taxon>NPAAA clade</taxon>
        <taxon>indigoferoid/millettioid clade</taxon>
        <taxon>Phaseoleae</taxon>
        <taxon>Psophocarpus</taxon>
    </lineage>
</organism>
<evidence type="ECO:0000256" key="14">
    <source>
        <dbReference type="PROSITE-ProRule" id="PRU00175"/>
    </source>
</evidence>
<protein>
    <recommendedName>
        <fullName evidence="4">RING-type E3 ubiquitin transferase</fullName>
        <ecNumber evidence="4">2.3.2.27</ecNumber>
    </recommendedName>
</protein>
<dbReference type="Proteomes" id="UP001386955">
    <property type="component" value="Unassembled WGS sequence"/>
</dbReference>
<comment type="pathway">
    <text evidence="3">Protein modification; protein ubiquitination.</text>
</comment>
<evidence type="ECO:0000256" key="4">
    <source>
        <dbReference type="ARBA" id="ARBA00012483"/>
    </source>
</evidence>
<keyword evidence="8 14" id="KW-0863">Zinc-finger</keyword>
<evidence type="ECO:0000259" key="16">
    <source>
        <dbReference type="PROSITE" id="PS50089"/>
    </source>
</evidence>
<sequence length="387" mass="42292">MNWVHTQICHSSDAINNPTRISPSSSCSCSSSASLPYNSEYNKKLATPLASSSGTRISPALVFIFVILAIVFFISGLLHLLVRFLIKFRSSSSVSQSNRYSDLSESDPYQRQLQQLFHMHDSGLDQAFIDALPVFLYKEIIGLKEPFDCAVCLCQFSEQDMLRLLPLCNHAFHIDCIDTWLLSNSTCPLCRGSLYEPGFAFENPTYDFEGLREEDGVSGSVAGEAGSTNKHAENHIMSGKRVFSVRLGKFRSSNNGEGVERGNGGESSTSNLDVRRCYSMGSFQYVVADSDLQVALCPNRGDGGAASGASMRQLKVRLANYGNSSTDGADVEGKKINIARKGESFSVSKIWQWSKKDKVSSSPQNHLGGSNVSAALPWMNRAQAQGT</sequence>
<dbReference type="EC" id="2.3.2.27" evidence="4"/>
<keyword evidence="12 15" id="KW-0472">Membrane</keyword>
<dbReference type="PROSITE" id="PS50089">
    <property type="entry name" value="ZF_RING_2"/>
    <property type="match status" value="1"/>
</dbReference>
<keyword evidence="10" id="KW-0862">Zinc</keyword>
<dbReference type="Pfam" id="PF13639">
    <property type="entry name" value="zf-RING_2"/>
    <property type="match status" value="1"/>
</dbReference>
<evidence type="ECO:0000256" key="3">
    <source>
        <dbReference type="ARBA" id="ARBA00004906"/>
    </source>
</evidence>
<accession>A0AAN9XC06</accession>
<evidence type="ECO:0000256" key="1">
    <source>
        <dbReference type="ARBA" id="ARBA00000900"/>
    </source>
</evidence>
<evidence type="ECO:0000256" key="9">
    <source>
        <dbReference type="ARBA" id="ARBA00022786"/>
    </source>
</evidence>
<dbReference type="GO" id="GO:0031625">
    <property type="term" value="F:ubiquitin protein ligase binding"/>
    <property type="evidence" value="ECO:0007669"/>
    <property type="project" value="TreeGrafter"/>
</dbReference>
<reference evidence="17 18" key="1">
    <citation type="submission" date="2024-01" db="EMBL/GenBank/DDBJ databases">
        <title>The genomes of 5 underutilized Papilionoideae crops provide insights into root nodulation and disease resistanc.</title>
        <authorList>
            <person name="Jiang F."/>
        </authorList>
    </citation>
    <scope>NUCLEOTIDE SEQUENCE [LARGE SCALE GENOMIC DNA]</scope>
    <source>
        <strain evidence="17">DUOXIRENSHENG_FW03</strain>
        <tissue evidence="17">Leaves</tissue>
    </source>
</reference>
<comment type="subcellular location">
    <subcellularLocation>
        <location evidence="2">Membrane</location>
        <topology evidence="2">Single-pass membrane protein</topology>
    </subcellularLocation>
</comment>
<dbReference type="SUPFAM" id="SSF57850">
    <property type="entry name" value="RING/U-box"/>
    <property type="match status" value="1"/>
</dbReference>
<evidence type="ECO:0000313" key="17">
    <source>
        <dbReference type="EMBL" id="KAK7386894.1"/>
    </source>
</evidence>
<feature type="domain" description="RING-type" evidence="16">
    <location>
        <begin position="149"/>
        <end position="191"/>
    </location>
</feature>
<evidence type="ECO:0000256" key="15">
    <source>
        <dbReference type="SAM" id="Phobius"/>
    </source>
</evidence>
<evidence type="ECO:0000256" key="13">
    <source>
        <dbReference type="ARBA" id="ARBA00024209"/>
    </source>
</evidence>
<feature type="transmembrane region" description="Helical" evidence="15">
    <location>
        <begin position="60"/>
        <end position="82"/>
    </location>
</feature>
<keyword evidence="11 15" id="KW-1133">Transmembrane helix</keyword>
<dbReference type="SMART" id="SM00184">
    <property type="entry name" value="RING"/>
    <property type="match status" value="1"/>
</dbReference>
<dbReference type="GO" id="GO:0016020">
    <property type="term" value="C:membrane"/>
    <property type="evidence" value="ECO:0007669"/>
    <property type="project" value="UniProtKB-SubCell"/>
</dbReference>
<keyword evidence="6 15" id="KW-0812">Transmembrane</keyword>
<evidence type="ECO:0000256" key="5">
    <source>
        <dbReference type="ARBA" id="ARBA00022679"/>
    </source>
</evidence>
<dbReference type="CDD" id="cd16461">
    <property type="entry name" value="RING-H2_EL5-like"/>
    <property type="match status" value="1"/>
</dbReference>
<keyword evidence="5" id="KW-0808">Transferase</keyword>
<evidence type="ECO:0000313" key="18">
    <source>
        <dbReference type="Proteomes" id="UP001386955"/>
    </source>
</evidence>
<evidence type="ECO:0000256" key="8">
    <source>
        <dbReference type="ARBA" id="ARBA00022771"/>
    </source>
</evidence>
<dbReference type="PANTHER" id="PTHR45768:SF54">
    <property type="entry name" value="RING-H2 FINGER PROTEIN ATL47-LIKE"/>
    <property type="match status" value="1"/>
</dbReference>
<gene>
    <name evidence="17" type="ORF">VNO78_27253</name>
</gene>
<evidence type="ECO:0000256" key="12">
    <source>
        <dbReference type="ARBA" id="ARBA00023136"/>
    </source>
</evidence>
<evidence type="ECO:0000256" key="10">
    <source>
        <dbReference type="ARBA" id="ARBA00022833"/>
    </source>
</evidence>
<dbReference type="InterPro" id="IPR001841">
    <property type="entry name" value="Znf_RING"/>
</dbReference>
<comment type="catalytic activity">
    <reaction evidence="1">
        <text>S-ubiquitinyl-[E2 ubiquitin-conjugating enzyme]-L-cysteine + [acceptor protein]-L-lysine = [E2 ubiquitin-conjugating enzyme]-L-cysteine + N(6)-ubiquitinyl-[acceptor protein]-L-lysine.</text>
        <dbReference type="EC" id="2.3.2.27"/>
    </reaction>
</comment>
<dbReference type="InterPro" id="IPR013083">
    <property type="entry name" value="Znf_RING/FYVE/PHD"/>
</dbReference>
<proteinExistence type="inferred from homology"/>
<keyword evidence="18" id="KW-1185">Reference proteome</keyword>
<keyword evidence="7" id="KW-0479">Metal-binding</keyword>
<keyword evidence="9" id="KW-0833">Ubl conjugation pathway</keyword>
<evidence type="ECO:0000256" key="11">
    <source>
        <dbReference type="ARBA" id="ARBA00022989"/>
    </source>
</evidence>
<dbReference type="FunFam" id="3.30.40.10:FF:000231">
    <property type="entry name" value="RING-H2 finger protein ATL46"/>
    <property type="match status" value="1"/>
</dbReference>
<comment type="caution">
    <text evidence="17">The sequence shown here is derived from an EMBL/GenBank/DDBJ whole genome shotgun (WGS) entry which is preliminary data.</text>
</comment>
<evidence type="ECO:0000256" key="6">
    <source>
        <dbReference type="ARBA" id="ARBA00022692"/>
    </source>
</evidence>
<evidence type="ECO:0000256" key="2">
    <source>
        <dbReference type="ARBA" id="ARBA00004167"/>
    </source>
</evidence>
<dbReference type="PANTHER" id="PTHR45768">
    <property type="entry name" value="E3 UBIQUITIN-PROTEIN LIGASE RNF13-LIKE"/>
    <property type="match status" value="1"/>
</dbReference>
<dbReference type="GO" id="GO:0008270">
    <property type="term" value="F:zinc ion binding"/>
    <property type="evidence" value="ECO:0007669"/>
    <property type="project" value="UniProtKB-KW"/>
</dbReference>
<evidence type="ECO:0000256" key="7">
    <source>
        <dbReference type="ARBA" id="ARBA00022723"/>
    </source>
</evidence>
<name>A0AAN9XC06_PSOTE</name>
<comment type="similarity">
    <text evidence="13">Belongs to the RING-type zinc finger family. ATL subfamily.</text>
</comment>
<dbReference type="Gene3D" id="3.30.40.10">
    <property type="entry name" value="Zinc/RING finger domain, C3HC4 (zinc finger)"/>
    <property type="match status" value="1"/>
</dbReference>
<dbReference type="AlphaFoldDB" id="A0AAN9XC06"/>